<dbReference type="Proteomes" id="UP000007947">
    <property type="component" value="Chromosome"/>
</dbReference>
<evidence type="ECO:0000313" key="2">
    <source>
        <dbReference type="EMBL" id="BAK34367.1"/>
    </source>
</evidence>
<dbReference type="InterPro" id="IPR043129">
    <property type="entry name" value="ATPase_NBD"/>
</dbReference>
<organism evidence="2 3">
    <name type="scientific">Microlunatus phosphovorus (strain ATCC 700054 / DSM 10555 / JCM 9379 / NBRC 101784 / NCIMB 13414 / VKM Ac-1990 / NM-1)</name>
    <dbReference type="NCBI Taxonomy" id="1032480"/>
    <lineage>
        <taxon>Bacteria</taxon>
        <taxon>Bacillati</taxon>
        <taxon>Actinomycetota</taxon>
        <taxon>Actinomycetes</taxon>
        <taxon>Propionibacteriales</taxon>
        <taxon>Propionibacteriaceae</taxon>
        <taxon>Microlunatus</taxon>
    </lineage>
</organism>
<dbReference type="HOGENOM" id="CLU_036604_13_3_11"/>
<comment type="similarity">
    <text evidence="1">Belongs to the ROK (NagC/XylR) family.</text>
</comment>
<dbReference type="PANTHER" id="PTHR18964:SF149">
    <property type="entry name" value="BIFUNCTIONAL UDP-N-ACETYLGLUCOSAMINE 2-EPIMERASE_N-ACETYLMANNOSAMINE KINASE"/>
    <property type="match status" value="1"/>
</dbReference>
<dbReference type="KEGG" id="mph:MLP_13530"/>
<reference evidence="2 3" key="1">
    <citation type="submission" date="2011-05" db="EMBL/GenBank/DDBJ databases">
        <title>Whole genome sequence of Microlunatus phosphovorus NM-1.</title>
        <authorList>
            <person name="Hosoyama A."/>
            <person name="Sasaki K."/>
            <person name="Harada T."/>
            <person name="Igarashi R."/>
            <person name="Kawakoshi A."/>
            <person name="Sasagawa M."/>
            <person name="Fukada J."/>
            <person name="Nakamura S."/>
            <person name="Katano Y."/>
            <person name="Hanada S."/>
            <person name="Kamagata Y."/>
            <person name="Nakamura N."/>
            <person name="Yamazaki S."/>
            <person name="Fujita N."/>
        </authorList>
    </citation>
    <scope>NUCLEOTIDE SEQUENCE [LARGE SCALE GENOMIC DNA]</scope>
    <source>
        <strain evidence="3">ATCC 700054 / DSM 10555 / JCM 9379 / NBRC 101784 / NCIMB 13414 / VKM Ac-1990 / NM-1</strain>
    </source>
</reference>
<dbReference type="SUPFAM" id="SSF46785">
    <property type="entry name" value="Winged helix' DNA-binding domain"/>
    <property type="match status" value="1"/>
</dbReference>
<dbReference type="Gene3D" id="1.10.10.10">
    <property type="entry name" value="Winged helix-like DNA-binding domain superfamily/Winged helix DNA-binding domain"/>
    <property type="match status" value="1"/>
</dbReference>
<dbReference type="InterPro" id="IPR036388">
    <property type="entry name" value="WH-like_DNA-bd_sf"/>
</dbReference>
<dbReference type="Gene3D" id="3.30.420.40">
    <property type="match status" value="2"/>
</dbReference>
<dbReference type="Pfam" id="PF00480">
    <property type="entry name" value="ROK"/>
    <property type="match status" value="1"/>
</dbReference>
<dbReference type="EMBL" id="AP012204">
    <property type="protein sequence ID" value="BAK34367.1"/>
    <property type="molecule type" value="Genomic_DNA"/>
</dbReference>
<protein>
    <submittedName>
        <fullName evidence="2">Putative NagC family transcriptional regulator</fullName>
    </submittedName>
</protein>
<dbReference type="InterPro" id="IPR000600">
    <property type="entry name" value="ROK"/>
</dbReference>
<dbReference type="AlphaFoldDB" id="F5XPQ9"/>
<accession>F5XPQ9</accession>
<gene>
    <name evidence="2" type="ordered locus">MLP_13530</name>
</gene>
<evidence type="ECO:0000256" key="1">
    <source>
        <dbReference type="ARBA" id="ARBA00006479"/>
    </source>
</evidence>
<name>F5XPQ9_MICPN</name>
<evidence type="ECO:0000313" key="3">
    <source>
        <dbReference type="Proteomes" id="UP000007947"/>
    </source>
</evidence>
<dbReference type="eggNOG" id="COG1940">
    <property type="taxonomic scope" value="Bacteria"/>
</dbReference>
<proteinExistence type="inferred from homology"/>
<dbReference type="InterPro" id="IPR036390">
    <property type="entry name" value="WH_DNA-bd_sf"/>
</dbReference>
<sequence>MVNVADQSIAPASTQSIALASTQSIAPASSTTVRRTNARLVLTELWASEAGDTVTANELMELTGLTRATVLAVCDDLVRLGWLQESSGVAAVTTGATAGRPPRRFSFCAGAGYVVGVDVGDASIRVAVADLRGGIIGRARRQAGFAADQGAEREVAIRQVIAAALADAEIPASSVRVISFGLAAPVRPSGGTPAAAHGTYWSRMQLDPSAVLAGRPDWQHWLVLVNNDANLAALAAGAHGEADPHGDYVVLLSGERFGAGIVAGGRLLLGRDGGAGDLHFLELISGVGDQKGLAATARRLWTATPGAASSLAVFEAARAGDLAATAAVRALADRLARVVAALASLLNPERVIVAGAVAASLSQLIDLCRQRLPDYAQLPPEVTASALGGDIVLLGAIQAGIKQLAEGALDRPAKALAG</sequence>
<keyword evidence="3" id="KW-1185">Reference proteome</keyword>
<dbReference type="STRING" id="1032480.MLP_13530"/>
<dbReference type="SUPFAM" id="SSF53067">
    <property type="entry name" value="Actin-like ATPase domain"/>
    <property type="match status" value="1"/>
</dbReference>
<dbReference type="PANTHER" id="PTHR18964">
    <property type="entry name" value="ROK (REPRESSOR, ORF, KINASE) FAMILY"/>
    <property type="match status" value="1"/>
</dbReference>